<keyword evidence="1 2" id="KW-0238">DNA-binding</keyword>
<reference evidence="4" key="1">
    <citation type="submission" date="2020-03" db="EMBL/GenBank/DDBJ databases">
        <authorList>
            <person name="Guo F."/>
        </authorList>
    </citation>
    <scope>NUCLEOTIDE SEQUENCE</scope>
    <source>
        <strain evidence="4">JCM 30134</strain>
    </source>
</reference>
<feature type="domain" description="HTH tetR-type" evidence="3">
    <location>
        <begin position="1"/>
        <end position="54"/>
    </location>
</feature>
<dbReference type="EMBL" id="JAAONZ010000014">
    <property type="protein sequence ID" value="NHO67109.1"/>
    <property type="molecule type" value="Genomic_DNA"/>
</dbReference>
<dbReference type="GO" id="GO:0003677">
    <property type="term" value="F:DNA binding"/>
    <property type="evidence" value="ECO:0007669"/>
    <property type="project" value="UniProtKB-UniRule"/>
</dbReference>
<gene>
    <name evidence="4" type="ORF">G8770_16295</name>
</gene>
<evidence type="ECO:0000256" key="2">
    <source>
        <dbReference type="PROSITE-ProRule" id="PRU00335"/>
    </source>
</evidence>
<accession>A0A9E5MMS1</accession>
<evidence type="ECO:0000313" key="4">
    <source>
        <dbReference type="EMBL" id="NHO67109.1"/>
    </source>
</evidence>
<dbReference type="RefSeq" id="WP_167189180.1">
    <property type="nucleotide sequence ID" value="NZ_JAAONZ010000014.1"/>
</dbReference>
<dbReference type="InterPro" id="IPR001647">
    <property type="entry name" value="HTH_TetR"/>
</dbReference>
<dbReference type="Gene3D" id="1.10.357.10">
    <property type="entry name" value="Tetracycline Repressor, domain 2"/>
    <property type="match status" value="1"/>
</dbReference>
<dbReference type="PROSITE" id="PS50977">
    <property type="entry name" value="HTH_TETR_2"/>
    <property type="match status" value="1"/>
</dbReference>
<evidence type="ECO:0000259" key="3">
    <source>
        <dbReference type="PROSITE" id="PS50977"/>
    </source>
</evidence>
<keyword evidence="5" id="KW-1185">Reference proteome</keyword>
<dbReference type="Proteomes" id="UP000787472">
    <property type="component" value="Unassembled WGS sequence"/>
</dbReference>
<dbReference type="InterPro" id="IPR009057">
    <property type="entry name" value="Homeodomain-like_sf"/>
</dbReference>
<name>A0A9E5MMS1_9GAMM</name>
<comment type="caution">
    <text evidence="4">The sequence shown here is derived from an EMBL/GenBank/DDBJ whole genome shotgun (WGS) entry which is preliminary data.</text>
</comment>
<dbReference type="Pfam" id="PF00440">
    <property type="entry name" value="TetR_N"/>
    <property type="match status" value="1"/>
</dbReference>
<evidence type="ECO:0000313" key="5">
    <source>
        <dbReference type="Proteomes" id="UP000787472"/>
    </source>
</evidence>
<sequence>MLGVSEVAGKKSLEQIAVREITAEAGVGYAAFYRHYDTKEALLDDVAADETQRMVGLCLPLLEASGTLEACQAQCRYIDTHRSLWTALLTGGAAATIKAELLRISREVAAQTHGDKSCRLPRDLSIILTVTTMIETLSWWLQQQGDVPATDVAEYLYTIITP</sequence>
<evidence type="ECO:0000256" key="1">
    <source>
        <dbReference type="ARBA" id="ARBA00023125"/>
    </source>
</evidence>
<dbReference type="SUPFAM" id="SSF46689">
    <property type="entry name" value="Homeodomain-like"/>
    <property type="match status" value="1"/>
</dbReference>
<feature type="DNA-binding region" description="H-T-H motif" evidence="2">
    <location>
        <begin position="17"/>
        <end position="36"/>
    </location>
</feature>
<dbReference type="AlphaFoldDB" id="A0A9E5MMS1"/>
<organism evidence="4 5">
    <name type="scientific">Pseudomaricurvus hydrocarbonicus</name>
    <dbReference type="NCBI Taxonomy" id="1470433"/>
    <lineage>
        <taxon>Bacteria</taxon>
        <taxon>Pseudomonadati</taxon>
        <taxon>Pseudomonadota</taxon>
        <taxon>Gammaproteobacteria</taxon>
        <taxon>Cellvibrionales</taxon>
        <taxon>Cellvibrionaceae</taxon>
        <taxon>Pseudomaricurvus</taxon>
    </lineage>
</organism>
<proteinExistence type="predicted"/>
<protein>
    <submittedName>
        <fullName evidence="4">TetR/AcrR family transcriptional regulator</fullName>
    </submittedName>
</protein>